<proteinExistence type="inferred from homology"/>
<evidence type="ECO:0000256" key="1">
    <source>
        <dbReference type="ARBA" id="ARBA00024353"/>
    </source>
</evidence>
<keyword evidence="3" id="KW-1133">Transmembrane helix</keyword>
<dbReference type="InterPro" id="IPR041916">
    <property type="entry name" value="Anti_sigma_zinc_sf"/>
</dbReference>
<organism evidence="5 6">
    <name type="scientific">Planococcus lenghuensis</name>
    <dbReference type="NCBI Taxonomy" id="2213202"/>
    <lineage>
        <taxon>Bacteria</taxon>
        <taxon>Bacillati</taxon>
        <taxon>Bacillota</taxon>
        <taxon>Bacilli</taxon>
        <taxon>Bacillales</taxon>
        <taxon>Caryophanaceae</taxon>
        <taxon>Planococcus</taxon>
    </lineage>
</organism>
<dbReference type="InterPro" id="IPR027383">
    <property type="entry name" value="Znf_put"/>
</dbReference>
<dbReference type="Proteomes" id="UP000188184">
    <property type="component" value="Chromosome"/>
</dbReference>
<dbReference type="Gene3D" id="1.10.10.1320">
    <property type="entry name" value="Anti-sigma factor, zinc-finger domain"/>
    <property type="match status" value="1"/>
</dbReference>
<evidence type="ECO:0000259" key="4">
    <source>
        <dbReference type="Pfam" id="PF13490"/>
    </source>
</evidence>
<dbReference type="KEGG" id="pmar:B0X71_00950"/>
<keyword evidence="3" id="KW-0812">Transmembrane</keyword>
<comment type="similarity">
    <text evidence="1">Belongs to the zinc-associated anti-sigma factor (ZAS) superfamily. Anti-sigma-W factor family.</text>
</comment>
<dbReference type="EMBL" id="CP019640">
    <property type="protein sequence ID" value="AQQ51824.1"/>
    <property type="molecule type" value="Genomic_DNA"/>
</dbReference>
<dbReference type="RefSeq" id="WP_077587695.1">
    <property type="nucleotide sequence ID" value="NZ_CP019640.1"/>
</dbReference>
<dbReference type="AlphaFoldDB" id="A0A1Q2KUM7"/>
<keyword evidence="3" id="KW-0472">Membrane</keyword>
<sequence length="212" mass="23841">MAVCPDRIIDLMHDYLDGDINSREEQTLKQHLQTCEKCQQHYHELTKTAALIQSTSHLQAPPDFVARTLSGLPKEKTRVKSRRWLQAHPFLVSAAVFLLLMSTLLFSNFNNEQHFSFTKQPNVIVEGEMVIVPEGEVVTGNLTVRNGDLRIEGEVQGDVTVINGSAYMASTGIITGSSEEIDQAFEWLWYTIKTEIRGMMSIFEEEGIPAGE</sequence>
<evidence type="ECO:0000256" key="3">
    <source>
        <dbReference type="SAM" id="Phobius"/>
    </source>
</evidence>
<gene>
    <name evidence="5" type="ORF">B0X71_00950</name>
</gene>
<evidence type="ECO:0000256" key="2">
    <source>
        <dbReference type="ARBA" id="ARBA00024438"/>
    </source>
</evidence>
<feature type="domain" description="Putative zinc-finger" evidence="4">
    <location>
        <begin position="6"/>
        <end position="39"/>
    </location>
</feature>
<reference evidence="5 6" key="1">
    <citation type="submission" date="2017-02" db="EMBL/GenBank/DDBJ databases">
        <title>The complete genomic sequence of a novel cold adapted crude oil-degrading bacterium Planococcus qaidamina Y42.</title>
        <authorList>
            <person name="Yang R."/>
        </authorList>
    </citation>
    <scope>NUCLEOTIDE SEQUENCE [LARGE SCALE GENOMIC DNA]</scope>
    <source>
        <strain evidence="5 6">Y42</strain>
    </source>
</reference>
<evidence type="ECO:0000313" key="5">
    <source>
        <dbReference type="EMBL" id="AQQ51824.1"/>
    </source>
</evidence>
<dbReference type="OrthoDB" id="9782842at2"/>
<evidence type="ECO:0000313" key="6">
    <source>
        <dbReference type="Proteomes" id="UP000188184"/>
    </source>
</evidence>
<feature type="transmembrane region" description="Helical" evidence="3">
    <location>
        <begin position="84"/>
        <end position="106"/>
    </location>
</feature>
<accession>A0A1Q2KUM7</accession>
<protein>
    <recommendedName>
        <fullName evidence="2">Anti-sigma-W factor RsiW</fullName>
    </recommendedName>
</protein>
<dbReference type="Pfam" id="PF13490">
    <property type="entry name" value="zf-HC2"/>
    <property type="match status" value="1"/>
</dbReference>
<keyword evidence="6" id="KW-1185">Reference proteome</keyword>
<name>A0A1Q2KUM7_9BACL</name>